<evidence type="ECO:0000256" key="4">
    <source>
        <dbReference type="ARBA" id="ARBA00023040"/>
    </source>
</evidence>
<keyword evidence="2 8" id="KW-0812">Transmembrane</keyword>
<gene>
    <name evidence="10" type="ORF">PMEA_00001480</name>
</gene>
<dbReference type="Gene3D" id="1.20.1070.10">
    <property type="entry name" value="Rhodopsin 7-helix transmembrane proteins"/>
    <property type="match status" value="1"/>
</dbReference>
<keyword evidence="7" id="KW-0807">Transducer</keyword>
<dbReference type="PROSITE" id="PS50262">
    <property type="entry name" value="G_PROTEIN_RECEP_F1_2"/>
    <property type="match status" value="1"/>
</dbReference>
<keyword evidence="3 8" id="KW-1133">Transmembrane helix</keyword>
<comment type="subcellular location">
    <subcellularLocation>
        <location evidence="1">Membrane</location>
        <topology evidence="1">Multi-pass membrane protein</topology>
    </subcellularLocation>
</comment>
<dbReference type="AlphaFoldDB" id="A0AAU9W9C3"/>
<comment type="caution">
    <text evidence="10">The sequence shown here is derived from an EMBL/GenBank/DDBJ whole genome shotgun (WGS) entry which is preliminary data.</text>
</comment>
<evidence type="ECO:0000313" key="11">
    <source>
        <dbReference type="Proteomes" id="UP001159428"/>
    </source>
</evidence>
<dbReference type="CDD" id="cd00637">
    <property type="entry name" value="7tm_classA_rhodopsin-like"/>
    <property type="match status" value="1"/>
</dbReference>
<dbReference type="PRINTS" id="PR00237">
    <property type="entry name" value="GPCRRHODOPSN"/>
</dbReference>
<keyword evidence="5 8" id="KW-0472">Membrane</keyword>
<protein>
    <recommendedName>
        <fullName evidence="9">G-protein coupled receptors family 1 profile domain-containing protein</fullName>
    </recommendedName>
</protein>
<evidence type="ECO:0000256" key="7">
    <source>
        <dbReference type="ARBA" id="ARBA00023224"/>
    </source>
</evidence>
<dbReference type="GO" id="GO:0004930">
    <property type="term" value="F:G protein-coupled receptor activity"/>
    <property type="evidence" value="ECO:0007669"/>
    <property type="project" value="UniProtKB-KW"/>
</dbReference>
<feature type="transmembrane region" description="Helical" evidence="8">
    <location>
        <begin position="89"/>
        <end position="106"/>
    </location>
</feature>
<sequence length="295" mass="33156">MSTSMISVVYAIFLGAMILFNMVGNSMVCIVVLKNKAMRTSINWLLFYLAIADVLVAVFFTPCILSHFIKLPSGIVGDMLCKFLMGGGFGWASASASSFLLVLIAFERYHATLHPLKMLSRGRSLMLVPVLWIVAILLAAPMVLLFIYREEIQACEIVFPNYLTSRFYHLIWSCCNEFLPICIMGYLYTRIVLCLRERSLVSASSQTKVLHSRHKVTRMLILVSVIFVLCWTPSAVLCALTPLVPGHRVTVDKVAEASALLNSCLNPLLYTLHSQQFRRNLASLFSCSRREKKTK</sequence>
<dbReference type="InterPro" id="IPR017452">
    <property type="entry name" value="GPCR_Rhodpsn_7TM"/>
</dbReference>
<dbReference type="PANTHER" id="PTHR45695:SF9">
    <property type="entry name" value="LEUCOKININ RECEPTOR"/>
    <property type="match status" value="1"/>
</dbReference>
<name>A0AAU9W9C3_9CNID</name>
<evidence type="ECO:0000256" key="2">
    <source>
        <dbReference type="ARBA" id="ARBA00022692"/>
    </source>
</evidence>
<keyword evidence="4" id="KW-0297">G-protein coupled receptor</keyword>
<feature type="transmembrane region" description="Helical" evidence="8">
    <location>
        <begin position="167"/>
        <end position="188"/>
    </location>
</feature>
<dbReference type="SUPFAM" id="SSF81321">
    <property type="entry name" value="Family A G protein-coupled receptor-like"/>
    <property type="match status" value="1"/>
</dbReference>
<proteinExistence type="predicted"/>
<evidence type="ECO:0000256" key="8">
    <source>
        <dbReference type="SAM" id="Phobius"/>
    </source>
</evidence>
<dbReference type="SMART" id="SM01381">
    <property type="entry name" value="7TM_GPCR_Srsx"/>
    <property type="match status" value="1"/>
</dbReference>
<organism evidence="10 11">
    <name type="scientific">Pocillopora meandrina</name>
    <dbReference type="NCBI Taxonomy" id="46732"/>
    <lineage>
        <taxon>Eukaryota</taxon>
        <taxon>Metazoa</taxon>
        <taxon>Cnidaria</taxon>
        <taxon>Anthozoa</taxon>
        <taxon>Hexacorallia</taxon>
        <taxon>Scleractinia</taxon>
        <taxon>Astrocoeniina</taxon>
        <taxon>Pocilloporidae</taxon>
        <taxon>Pocillopora</taxon>
    </lineage>
</organism>
<dbReference type="GO" id="GO:0005886">
    <property type="term" value="C:plasma membrane"/>
    <property type="evidence" value="ECO:0007669"/>
    <property type="project" value="TreeGrafter"/>
</dbReference>
<evidence type="ECO:0000256" key="6">
    <source>
        <dbReference type="ARBA" id="ARBA00023170"/>
    </source>
</evidence>
<evidence type="ECO:0000256" key="5">
    <source>
        <dbReference type="ARBA" id="ARBA00023136"/>
    </source>
</evidence>
<dbReference type="EMBL" id="CALNXJ010000010">
    <property type="protein sequence ID" value="CAH3106354.1"/>
    <property type="molecule type" value="Genomic_DNA"/>
</dbReference>
<evidence type="ECO:0000259" key="9">
    <source>
        <dbReference type="PROSITE" id="PS50262"/>
    </source>
</evidence>
<evidence type="ECO:0000313" key="10">
    <source>
        <dbReference type="EMBL" id="CAH3106354.1"/>
    </source>
</evidence>
<keyword evidence="6" id="KW-0675">Receptor</keyword>
<reference evidence="10 11" key="1">
    <citation type="submission" date="2022-05" db="EMBL/GenBank/DDBJ databases">
        <authorList>
            <consortium name="Genoscope - CEA"/>
            <person name="William W."/>
        </authorList>
    </citation>
    <scope>NUCLEOTIDE SEQUENCE [LARGE SCALE GENOMIC DNA]</scope>
</reference>
<keyword evidence="11" id="KW-1185">Reference proteome</keyword>
<accession>A0AAU9W9C3</accession>
<feature type="transmembrane region" description="Helical" evidence="8">
    <location>
        <begin position="45"/>
        <end position="69"/>
    </location>
</feature>
<feature type="transmembrane region" description="Helical" evidence="8">
    <location>
        <begin position="127"/>
        <end position="147"/>
    </location>
</feature>
<evidence type="ECO:0000256" key="3">
    <source>
        <dbReference type="ARBA" id="ARBA00022989"/>
    </source>
</evidence>
<dbReference type="PANTHER" id="PTHR45695">
    <property type="entry name" value="LEUCOKININ RECEPTOR-RELATED"/>
    <property type="match status" value="1"/>
</dbReference>
<evidence type="ECO:0000256" key="1">
    <source>
        <dbReference type="ARBA" id="ARBA00004141"/>
    </source>
</evidence>
<dbReference type="InterPro" id="IPR000276">
    <property type="entry name" value="GPCR_Rhodpsn"/>
</dbReference>
<dbReference type="Pfam" id="PF00001">
    <property type="entry name" value="7tm_1"/>
    <property type="match status" value="1"/>
</dbReference>
<feature type="domain" description="G-protein coupled receptors family 1 profile" evidence="9">
    <location>
        <begin position="24"/>
        <end position="270"/>
    </location>
</feature>
<dbReference type="Proteomes" id="UP001159428">
    <property type="component" value="Unassembled WGS sequence"/>
</dbReference>
<feature type="transmembrane region" description="Helical" evidence="8">
    <location>
        <begin position="6"/>
        <end position="33"/>
    </location>
</feature>
<feature type="transmembrane region" description="Helical" evidence="8">
    <location>
        <begin position="220"/>
        <end position="244"/>
    </location>
</feature>